<dbReference type="KEGG" id="thyd:TTHT_1340"/>
<dbReference type="Pfam" id="PF05670">
    <property type="entry name" value="NFACT-R_1"/>
    <property type="match status" value="1"/>
</dbReference>
<dbReference type="GO" id="GO:1990112">
    <property type="term" value="C:RQC complex"/>
    <property type="evidence" value="ECO:0007669"/>
    <property type="project" value="TreeGrafter"/>
</dbReference>
<dbReference type="PANTHER" id="PTHR15239:SF6">
    <property type="entry name" value="RIBOSOME QUALITY CONTROL COMPLEX SUBUNIT NEMF"/>
    <property type="match status" value="1"/>
</dbReference>
<name>A0A7R6PFM2_9BACT</name>
<organism evidence="3 4">
    <name type="scientific">Thermotomaculum hydrothermale</name>
    <dbReference type="NCBI Taxonomy" id="981385"/>
    <lineage>
        <taxon>Bacteria</taxon>
        <taxon>Pseudomonadati</taxon>
        <taxon>Acidobacteriota</taxon>
        <taxon>Holophagae</taxon>
        <taxon>Thermotomaculales</taxon>
        <taxon>Thermotomaculaceae</taxon>
        <taxon>Thermotomaculum</taxon>
    </lineage>
</organism>
<dbReference type="Proteomes" id="UP000595564">
    <property type="component" value="Chromosome"/>
</dbReference>
<dbReference type="InterPro" id="IPR051608">
    <property type="entry name" value="RQC_Subunit_NEMF"/>
</dbReference>
<reference evidence="3 4" key="1">
    <citation type="journal article" date="2012" name="Extremophiles">
        <title>Thermotomaculum hydrothermale gen. nov., sp. nov., a novel heterotrophic thermophile within the phylum Acidobacteria from a deep-sea hydrothermal vent chimney in the Southern Okinawa Trough.</title>
        <authorList>
            <person name="Izumi H."/>
            <person name="Nunoura T."/>
            <person name="Miyazaki M."/>
            <person name="Mino S."/>
            <person name="Toki T."/>
            <person name="Takai K."/>
            <person name="Sako Y."/>
            <person name="Sawabe T."/>
            <person name="Nakagawa S."/>
        </authorList>
    </citation>
    <scope>NUCLEOTIDE SEQUENCE [LARGE SCALE GENOMIC DNA]</scope>
    <source>
        <strain evidence="3 4">AC55</strain>
    </source>
</reference>
<dbReference type="GO" id="GO:0000049">
    <property type="term" value="F:tRNA binding"/>
    <property type="evidence" value="ECO:0007669"/>
    <property type="project" value="TreeGrafter"/>
</dbReference>
<feature type="domain" description="NFACT RNA-binding" evidence="2">
    <location>
        <begin position="134"/>
        <end position="226"/>
    </location>
</feature>
<gene>
    <name evidence="3" type="ORF">TTHT_1340</name>
</gene>
<feature type="coiled-coil region" evidence="1">
    <location>
        <begin position="67"/>
        <end position="101"/>
    </location>
</feature>
<dbReference type="Pfam" id="PF05833">
    <property type="entry name" value="NFACT_N"/>
    <property type="match status" value="1"/>
</dbReference>
<evidence type="ECO:0000313" key="4">
    <source>
        <dbReference type="Proteomes" id="UP000595564"/>
    </source>
</evidence>
<accession>A0A7R6PFM2</accession>
<evidence type="ECO:0000259" key="2">
    <source>
        <dbReference type="Pfam" id="PF05670"/>
    </source>
</evidence>
<dbReference type="AlphaFoldDB" id="A0A7R6PFM2"/>
<evidence type="ECO:0000313" key="3">
    <source>
        <dbReference type="EMBL" id="BBB32854.1"/>
    </source>
</evidence>
<protein>
    <recommendedName>
        <fullName evidence="2">NFACT RNA-binding domain-containing protein</fullName>
    </recommendedName>
</protein>
<keyword evidence="1" id="KW-0175">Coiled coil</keyword>
<proteinExistence type="predicted"/>
<dbReference type="GO" id="GO:0043023">
    <property type="term" value="F:ribosomal large subunit binding"/>
    <property type="evidence" value="ECO:0007669"/>
    <property type="project" value="TreeGrafter"/>
</dbReference>
<dbReference type="PANTHER" id="PTHR15239">
    <property type="entry name" value="NUCLEAR EXPORT MEDIATOR FACTOR NEMF"/>
    <property type="match status" value="1"/>
</dbReference>
<evidence type="ECO:0000256" key="1">
    <source>
        <dbReference type="SAM" id="Coils"/>
    </source>
</evidence>
<dbReference type="InterPro" id="IPR008532">
    <property type="entry name" value="NFACT_RNA-bd"/>
</dbReference>
<sequence length="252" mass="29173">MEAELKDSKKAEELIKKAEILSSNFHKLKKGLKKVKVFDFYTNKEIELTINPELSPQENISRLYRKAARLKRKYPIISERIKELKAEINNLKDNLFLIETTEDLNELLEFEEKKEKKGKNKKEISGIEKIKIDEDFFVYVGKNSKANHMIYTQKLAKNDLWFHAKDIPGSHVVLKNTKNLNPEKIPSEIIEKAASIAAYYSKARNDTLVEVQYTTKDNLYSSKGKGTGFVLLRDFKTINVKPDISFVSKDKI</sequence>
<dbReference type="EMBL" id="AP017470">
    <property type="protein sequence ID" value="BBB32854.1"/>
    <property type="molecule type" value="Genomic_DNA"/>
</dbReference>
<keyword evidence="4" id="KW-1185">Reference proteome</keyword>
<dbReference type="GO" id="GO:0072344">
    <property type="term" value="P:rescue of stalled ribosome"/>
    <property type="evidence" value="ECO:0007669"/>
    <property type="project" value="TreeGrafter"/>
</dbReference>